<proteinExistence type="predicted"/>
<dbReference type="AlphaFoldDB" id="A0A0F9AR95"/>
<reference evidence="1" key="1">
    <citation type="journal article" date="2015" name="Nature">
        <title>Complex archaea that bridge the gap between prokaryotes and eukaryotes.</title>
        <authorList>
            <person name="Spang A."/>
            <person name="Saw J.H."/>
            <person name="Jorgensen S.L."/>
            <person name="Zaremba-Niedzwiedzka K."/>
            <person name="Martijn J."/>
            <person name="Lind A.E."/>
            <person name="van Eijk R."/>
            <person name="Schleper C."/>
            <person name="Guy L."/>
            <person name="Ettema T.J."/>
        </authorList>
    </citation>
    <scope>NUCLEOTIDE SEQUENCE</scope>
</reference>
<sequence>VIELTPNGIIDKLMEYDNYIADEKIKSLKGKMYRTQSI</sequence>
<organism evidence="1">
    <name type="scientific">marine sediment metagenome</name>
    <dbReference type="NCBI Taxonomy" id="412755"/>
    <lineage>
        <taxon>unclassified sequences</taxon>
        <taxon>metagenomes</taxon>
        <taxon>ecological metagenomes</taxon>
    </lineage>
</organism>
<gene>
    <name evidence="1" type="ORF">LCGC14_2618850</name>
</gene>
<accession>A0A0F9AR95</accession>
<evidence type="ECO:0000313" key="1">
    <source>
        <dbReference type="EMBL" id="KKL04162.1"/>
    </source>
</evidence>
<dbReference type="EMBL" id="LAZR01044640">
    <property type="protein sequence ID" value="KKL04162.1"/>
    <property type="molecule type" value="Genomic_DNA"/>
</dbReference>
<feature type="non-terminal residue" evidence="1">
    <location>
        <position position="1"/>
    </location>
</feature>
<protein>
    <submittedName>
        <fullName evidence="1">Uncharacterized protein</fullName>
    </submittedName>
</protein>
<name>A0A0F9AR95_9ZZZZ</name>
<comment type="caution">
    <text evidence="1">The sequence shown here is derived from an EMBL/GenBank/DDBJ whole genome shotgun (WGS) entry which is preliminary data.</text>
</comment>